<dbReference type="GO" id="GO:0042130">
    <property type="term" value="P:negative regulation of T cell proliferation"/>
    <property type="evidence" value="ECO:0007669"/>
    <property type="project" value="TreeGrafter"/>
</dbReference>
<dbReference type="InterPro" id="IPR003599">
    <property type="entry name" value="Ig_sub"/>
</dbReference>
<evidence type="ECO:0000313" key="12">
    <source>
        <dbReference type="Proteomes" id="UP001318040"/>
    </source>
</evidence>
<dbReference type="GO" id="GO:0031295">
    <property type="term" value="P:T cell costimulation"/>
    <property type="evidence" value="ECO:0007669"/>
    <property type="project" value="TreeGrafter"/>
</dbReference>
<sequence>MWTKASYIDRAKWTSYKVQIASFNSSTHVHSHYRGRAWIYGDNSSNFSLSIEALTADDAGYYKVTAVWDSDDGELRSESQQFLAVHEGCEVYTPRDSLRCTPGETVTLPCQAYSPLCALDTITWFKVTSEKLPIVRSMKTRNNHTEAGYKGRVHLAALGAHDASLILTDVTLNDSVIYECQHRWGHENKIHSSKATVTLAVQHELMPKPRGKDDS</sequence>
<keyword evidence="3" id="KW-0812">Transmembrane</keyword>
<dbReference type="Proteomes" id="UP001318040">
    <property type="component" value="Chromosome 73"/>
</dbReference>
<evidence type="ECO:0000256" key="6">
    <source>
        <dbReference type="ARBA" id="ARBA00023136"/>
    </source>
</evidence>
<evidence type="ECO:0000259" key="11">
    <source>
        <dbReference type="PROSITE" id="PS50835"/>
    </source>
</evidence>
<reference evidence="13" key="1">
    <citation type="submission" date="2025-08" db="UniProtKB">
        <authorList>
            <consortium name="RefSeq"/>
        </authorList>
    </citation>
    <scope>IDENTIFICATION</scope>
    <source>
        <tissue evidence="13">Sperm</tissue>
    </source>
</reference>
<dbReference type="InterPro" id="IPR013106">
    <property type="entry name" value="Ig_V-set"/>
</dbReference>
<organism evidence="12 13">
    <name type="scientific">Petromyzon marinus</name>
    <name type="common">Sea lamprey</name>
    <dbReference type="NCBI Taxonomy" id="7757"/>
    <lineage>
        <taxon>Eukaryota</taxon>
        <taxon>Metazoa</taxon>
        <taxon>Chordata</taxon>
        <taxon>Craniata</taxon>
        <taxon>Vertebrata</taxon>
        <taxon>Cyclostomata</taxon>
        <taxon>Hyperoartia</taxon>
        <taxon>Petromyzontiformes</taxon>
        <taxon>Petromyzontidae</taxon>
        <taxon>Petromyzon</taxon>
    </lineage>
</organism>
<dbReference type="InterPro" id="IPR051713">
    <property type="entry name" value="T-cell_Activation_Regulation"/>
</dbReference>
<evidence type="ECO:0000256" key="10">
    <source>
        <dbReference type="ARBA" id="ARBA00023319"/>
    </source>
</evidence>
<comment type="subcellular location">
    <subcellularLocation>
        <location evidence="1">Cell membrane</location>
        <topology evidence="1">Single-pass type I membrane protein</topology>
    </subcellularLocation>
</comment>
<dbReference type="GO" id="GO:0006955">
    <property type="term" value="P:immune response"/>
    <property type="evidence" value="ECO:0007669"/>
    <property type="project" value="TreeGrafter"/>
</dbReference>
<name>A0AAJ7XIH8_PETMA</name>
<keyword evidence="9" id="KW-0325">Glycoprotein</keyword>
<protein>
    <submittedName>
        <fullName evidence="13">Hyaluronan and proteoglycan link protein 1-like</fullName>
    </submittedName>
</protein>
<dbReference type="GO" id="GO:0071222">
    <property type="term" value="P:cellular response to lipopolysaccharide"/>
    <property type="evidence" value="ECO:0007669"/>
    <property type="project" value="TreeGrafter"/>
</dbReference>
<dbReference type="KEGG" id="pmrn:116957393"/>
<keyword evidence="12" id="KW-1185">Reference proteome</keyword>
<dbReference type="PANTHER" id="PTHR25466">
    <property type="entry name" value="T-LYMPHOCYTE ACTIVATION ANTIGEN"/>
    <property type="match status" value="1"/>
</dbReference>
<dbReference type="InterPro" id="IPR003598">
    <property type="entry name" value="Ig_sub2"/>
</dbReference>
<evidence type="ECO:0000313" key="13">
    <source>
        <dbReference type="RefSeq" id="XP_032835402.1"/>
    </source>
</evidence>
<dbReference type="GO" id="GO:0007166">
    <property type="term" value="P:cell surface receptor signaling pathway"/>
    <property type="evidence" value="ECO:0007669"/>
    <property type="project" value="TreeGrafter"/>
</dbReference>
<dbReference type="PANTHER" id="PTHR25466:SF9">
    <property type="entry name" value="FIBRONECTIN TYPE-III DOMAIN-CONTAINING PROTEIN"/>
    <property type="match status" value="1"/>
</dbReference>
<dbReference type="SMART" id="SM00409">
    <property type="entry name" value="IG"/>
    <property type="match status" value="1"/>
</dbReference>
<evidence type="ECO:0000256" key="5">
    <source>
        <dbReference type="ARBA" id="ARBA00022989"/>
    </source>
</evidence>
<dbReference type="Pfam" id="PF07686">
    <property type="entry name" value="V-set"/>
    <property type="match status" value="1"/>
</dbReference>
<keyword evidence="8" id="KW-0675">Receptor</keyword>
<evidence type="ECO:0000256" key="4">
    <source>
        <dbReference type="ARBA" id="ARBA00022729"/>
    </source>
</evidence>
<feature type="domain" description="Ig-like" evidence="11">
    <location>
        <begin position="103"/>
        <end position="198"/>
    </location>
</feature>
<dbReference type="InterPro" id="IPR007110">
    <property type="entry name" value="Ig-like_dom"/>
</dbReference>
<dbReference type="GO" id="GO:0009897">
    <property type="term" value="C:external side of plasma membrane"/>
    <property type="evidence" value="ECO:0007669"/>
    <property type="project" value="TreeGrafter"/>
</dbReference>
<keyword evidence="2" id="KW-1003">Cell membrane</keyword>
<proteinExistence type="predicted"/>
<evidence type="ECO:0000256" key="9">
    <source>
        <dbReference type="ARBA" id="ARBA00023180"/>
    </source>
</evidence>
<evidence type="ECO:0000256" key="1">
    <source>
        <dbReference type="ARBA" id="ARBA00004251"/>
    </source>
</evidence>
<dbReference type="RefSeq" id="XP_032835402.1">
    <property type="nucleotide sequence ID" value="XM_032979511.1"/>
</dbReference>
<dbReference type="InterPro" id="IPR036179">
    <property type="entry name" value="Ig-like_dom_sf"/>
</dbReference>
<dbReference type="AlphaFoldDB" id="A0AAJ7XIH8"/>
<evidence type="ECO:0000256" key="7">
    <source>
        <dbReference type="ARBA" id="ARBA00023157"/>
    </source>
</evidence>
<gene>
    <name evidence="13" type="primary">LOC116957393</name>
</gene>
<evidence type="ECO:0000256" key="8">
    <source>
        <dbReference type="ARBA" id="ARBA00023170"/>
    </source>
</evidence>
<dbReference type="SMART" id="SM00408">
    <property type="entry name" value="IGc2"/>
    <property type="match status" value="1"/>
</dbReference>
<evidence type="ECO:0000256" key="2">
    <source>
        <dbReference type="ARBA" id="ARBA00022475"/>
    </source>
</evidence>
<keyword evidence="6" id="KW-0472">Membrane</keyword>
<keyword evidence="7" id="KW-1015">Disulfide bond</keyword>
<dbReference type="GO" id="GO:0042102">
    <property type="term" value="P:positive regulation of T cell proliferation"/>
    <property type="evidence" value="ECO:0007669"/>
    <property type="project" value="TreeGrafter"/>
</dbReference>
<dbReference type="PROSITE" id="PS50835">
    <property type="entry name" value="IG_LIKE"/>
    <property type="match status" value="1"/>
</dbReference>
<dbReference type="Gene3D" id="2.60.40.10">
    <property type="entry name" value="Immunoglobulins"/>
    <property type="match status" value="2"/>
</dbReference>
<dbReference type="SUPFAM" id="SSF48726">
    <property type="entry name" value="Immunoglobulin"/>
    <property type="match status" value="2"/>
</dbReference>
<keyword evidence="10" id="KW-0393">Immunoglobulin domain</keyword>
<evidence type="ECO:0000256" key="3">
    <source>
        <dbReference type="ARBA" id="ARBA00022692"/>
    </source>
</evidence>
<accession>A0AAJ7XIH8</accession>
<keyword evidence="4" id="KW-0732">Signal</keyword>
<dbReference type="InterPro" id="IPR013783">
    <property type="entry name" value="Ig-like_fold"/>
</dbReference>
<keyword evidence="5" id="KW-1133">Transmembrane helix</keyword>